<dbReference type="AlphaFoldDB" id="A0A377I8C8"/>
<feature type="region of interest" description="Disordered" evidence="4">
    <location>
        <begin position="133"/>
        <end position="153"/>
    </location>
</feature>
<evidence type="ECO:0000256" key="4">
    <source>
        <dbReference type="SAM" id="MobiDB-lite"/>
    </source>
</evidence>
<keyword evidence="3" id="KW-0281">Fimbrium</keyword>
<dbReference type="PANTHER" id="PTHR33420:SF10">
    <property type="entry name" value="FIMBRIAE MAJOR SUBUNIT"/>
    <property type="match status" value="1"/>
</dbReference>
<feature type="signal peptide" evidence="5">
    <location>
        <begin position="1"/>
        <end position="23"/>
    </location>
</feature>
<evidence type="ECO:0000313" key="7">
    <source>
        <dbReference type="Proteomes" id="UP000254465"/>
    </source>
</evidence>
<dbReference type="GO" id="GO:0009289">
    <property type="term" value="C:pilus"/>
    <property type="evidence" value="ECO:0007669"/>
    <property type="project" value="UniProtKB-SubCell"/>
</dbReference>
<dbReference type="InterPro" id="IPR036937">
    <property type="entry name" value="Adhesion_dom_fimbrial_sf"/>
</dbReference>
<comment type="subcellular location">
    <subcellularLocation>
        <location evidence="1">Fimbrium</location>
    </subcellularLocation>
</comment>
<dbReference type="EMBL" id="UGHK01000002">
    <property type="protein sequence ID" value="STO71433.1"/>
    <property type="molecule type" value="Genomic_DNA"/>
</dbReference>
<dbReference type="Pfam" id="PF16970">
    <property type="entry name" value="FimA"/>
    <property type="match status" value="1"/>
</dbReference>
<proteinExistence type="inferred from homology"/>
<evidence type="ECO:0000313" key="6">
    <source>
        <dbReference type="EMBL" id="STO71433.1"/>
    </source>
</evidence>
<evidence type="ECO:0000256" key="1">
    <source>
        <dbReference type="ARBA" id="ARBA00004561"/>
    </source>
</evidence>
<name>A0A377I8C8_AVIPA</name>
<dbReference type="RefSeq" id="WP_021724487.1">
    <property type="nucleotide sequence ID" value="NZ_PQVK01000136.1"/>
</dbReference>
<dbReference type="Gene3D" id="2.60.40.1090">
    <property type="entry name" value="Fimbrial-type adhesion domain"/>
    <property type="match status" value="1"/>
</dbReference>
<evidence type="ECO:0000256" key="5">
    <source>
        <dbReference type="SAM" id="SignalP"/>
    </source>
</evidence>
<dbReference type="Proteomes" id="UP000254465">
    <property type="component" value="Unassembled WGS sequence"/>
</dbReference>
<dbReference type="InterPro" id="IPR050263">
    <property type="entry name" value="Bact_Fimbrial_Adh_Pro"/>
</dbReference>
<gene>
    <name evidence="6" type="primary">aef4A</name>
    <name evidence="6" type="ORF">NCTC11296_01334</name>
</gene>
<dbReference type="GO" id="GO:0043709">
    <property type="term" value="P:cell adhesion involved in single-species biofilm formation"/>
    <property type="evidence" value="ECO:0007669"/>
    <property type="project" value="TreeGrafter"/>
</dbReference>
<dbReference type="InterPro" id="IPR039458">
    <property type="entry name" value="FimA-like"/>
</dbReference>
<evidence type="ECO:0000256" key="2">
    <source>
        <dbReference type="ARBA" id="ARBA00006671"/>
    </source>
</evidence>
<protein>
    <submittedName>
        <fullName evidence="6">Fimbrial protein</fullName>
    </submittedName>
</protein>
<organism evidence="6 7">
    <name type="scientific">Avibacterium paragallinarum</name>
    <name type="common">Haemophilus gallinarum</name>
    <dbReference type="NCBI Taxonomy" id="728"/>
    <lineage>
        <taxon>Bacteria</taxon>
        <taxon>Pseudomonadati</taxon>
        <taxon>Pseudomonadota</taxon>
        <taxon>Gammaproteobacteria</taxon>
        <taxon>Pasteurellales</taxon>
        <taxon>Pasteurellaceae</taxon>
        <taxon>Avibacterium</taxon>
    </lineage>
</organism>
<feature type="compositionally biased region" description="Polar residues" evidence="4">
    <location>
        <begin position="133"/>
        <end position="142"/>
    </location>
</feature>
<evidence type="ECO:0000256" key="3">
    <source>
        <dbReference type="ARBA" id="ARBA00023263"/>
    </source>
</evidence>
<dbReference type="PANTHER" id="PTHR33420">
    <property type="entry name" value="FIMBRIAL SUBUNIT ELFA-RELATED"/>
    <property type="match status" value="1"/>
</dbReference>
<reference evidence="6 7" key="1">
    <citation type="submission" date="2018-06" db="EMBL/GenBank/DDBJ databases">
        <authorList>
            <consortium name="Pathogen Informatics"/>
            <person name="Doyle S."/>
        </authorList>
    </citation>
    <scope>NUCLEOTIDE SEQUENCE [LARGE SCALE GENOMIC DNA]</scope>
    <source>
        <strain evidence="6 7">NCTC11296</strain>
    </source>
</reference>
<comment type="similarity">
    <text evidence="2">Belongs to the fimbrial protein family.</text>
</comment>
<feature type="chain" id="PRO_5016713821" evidence="5">
    <location>
        <begin position="24"/>
        <end position="193"/>
    </location>
</feature>
<dbReference type="SUPFAM" id="SSF49401">
    <property type="entry name" value="Bacterial adhesins"/>
    <property type="match status" value="1"/>
</dbReference>
<dbReference type="InterPro" id="IPR008966">
    <property type="entry name" value="Adhesion_dom_sf"/>
</dbReference>
<keyword evidence="5" id="KW-0732">Signal</keyword>
<accession>A0A377I8C8</accession>
<sequence>MKKLVLTTLIGAALGFATQSAFADDSTPPEGATGLLTVKGKVVDTTCTVEGTNGPNIIVTLPTVPTSMLTRKGQTAGDTSFTIKLSNCTSSTTLATQARAFFYNDDHVTPDGRLENQETSSKANMVTVQLTTMSGTPINPTKQAKDQGADAYPITKSGSTGSATLIYKARYHAEGQSTLGGVLAKVKYFVDYM</sequence>